<feature type="domain" description="Beta-ketoacyl-[acyl-carrier-protein] synthase III C-terminal" evidence="13">
    <location>
        <begin position="232"/>
        <end position="320"/>
    </location>
</feature>
<keyword evidence="10 12" id="KW-0012">Acyltransferase</keyword>
<protein>
    <recommendedName>
        <fullName evidence="3 12">Beta-ketoacyl-[acyl-carrier-protein] synthase III</fullName>
        <shortName evidence="12">Beta-ketoacyl-ACP synthase III</shortName>
        <shortName evidence="12">KAS III</shortName>
        <ecNumber evidence="3 12">2.3.1.180</ecNumber>
    </recommendedName>
    <alternativeName>
        <fullName evidence="12">3-oxoacyl-[acyl-carrier-protein] synthase 3</fullName>
    </alternativeName>
    <alternativeName>
        <fullName evidence="12">3-oxoacyl-[acyl-carrier-protein] synthase III</fullName>
    </alternativeName>
</protein>
<gene>
    <name evidence="12" type="primary">fabH</name>
    <name evidence="15" type="ORF">BTN50_2081</name>
</gene>
<evidence type="ECO:0000256" key="9">
    <source>
        <dbReference type="ARBA" id="ARBA00023268"/>
    </source>
</evidence>
<evidence type="ECO:0000259" key="14">
    <source>
        <dbReference type="Pfam" id="PF08545"/>
    </source>
</evidence>
<dbReference type="EC" id="2.3.1.180" evidence="3 12"/>
<dbReference type="NCBIfam" id="NF006829">
    <property type="entry name" value="PRK09352.1"/>
    <property type="match status" value="1"/>
</dbReference>
<evidence type="ECO:0000256" key="7">
    <source>
        <dbReference type="ARBA" id="ARBA00023098"/>
    </source>
</evidence>
<comment type="subunit">
    <text evidence="12">Homodimer.</text>
</comment>
<dbReference type="UniPathway" id="UPA00094"/>
<keyword evidence="8 12" id="KW-0275">Fatty acid biosynthesis</keyword>
<comment type="similarity">
    <text evidence="2 12">Belongs to the thiolase-like superfamily. FabH family.</text>
</comment>
<dbReference type="PANTHER" id="PTHR43091">
    <property type="entry name" value="3-OXOACYL-[ACYL-CARRIER-PROTEIN] SYNTHASE"/>
    <property type="match status" value="1"/>
</dbReference>
<evidence type="ECO:0000313" key="15">
    <source>
        <dbReference type="EMBL" id="ATF10489.1"/>
    </source>
</evidence>
<dbReference type="KEGG" id="elux:BTN50_2081"/>
<dbReference type="Pfam" id="PF08541">
    <property type="entry name" value="ACP_syn_III_C"/>
    <property type="match status" value="1"/>
</dbReference>
<evidence type="ECO:0000313" key="16">
    <source>
        <dbReference type="Proteomes" id="UP000218160"/>
    </source>
</evidence>
<feature type="active site" evidence="12">
    <location>
        <position position="248"/>
    </location>
</feature>
<dbReference type="Gene3D" id="3.40.47.10">
    <property type="match status" value="1"/>
</dbReference>
<comment type="function">
    <text evidence="12">Catalyzes the condensation reaction of fatty acid synthesis by the addition to an acyl acceptor of two carbons from malonyl-ACP. Catalyzes the first condensation reaction which initiates fatty acid synthesis and may therefore play a role in governing the total rate of fatty acid production. Possesses both acetoacetyl-ACP synthase and acetyl transacylase activities. Its substrate specificity determines the biosynthesis of branched-chain and/or straight-chain of fatty acids.</text>
</comment>
<dbReference type="FunFam" id="3.40.47.10:FF:000004">
    <property type="entry name" value="3-oxoacyl-[acyl-carrier-protein] synthase 3"/>
    <property type="match status" value="1"/>
</dbReference>
<evidence type="ECO:0000256" key="3">
    <source>
        <dbReference type="ARBA" id="ARBA00012333"/>
    </source>
</evidence>
<comment type="catalytic activity">
    <reaction evidence="11">
        <text>malonyl-[ACP] + acetyl-CoA + H(+) = 3-oxobutanoyl-[ACP] + CO2 + CoA</text>
        <dbReference type="Rhea" id="RHEA:12080"/>
        <dbReference type="Rhea" id="RHEA-COMP:9623"/>
        <dbReference type="Rhea" id="RHEA-COMP:9625"/>
        <dbReference type="ChEBI" id="CHEBI:15378"/>
        <dbReference type="ChEBI" id="CHEBI:16526"/>
        <dbReference type="ChEBI" id="CHEBI:57287"/>
        <dbReference type="ChEBI" id="CHEBI:57288"/>
        <dbReference type="ChEBI" id="CHEBI:78449"/>
        <dbReference type="ChEBI" id="CHEBI:78450"/>
        <dbReference type="EC" id="2.3.1.180"/>
    </reaction>
    <physiologicalReaction direction="left-to-right" evidence="11">
        <dbReference type="Rhea" id="RHEA:12081"/>
    </physiologicalReaction>
</comment>
<dbReference type="InterPro" id="IPR004655">
    <property type="entry name" value="FabH"/>
</dbReference>
<keyword evidence="16" id="KW-1185">Reference proteome</keyword>
<evidence type="ECO:0000256" key="10">
    <source>
        <dbReference type="ARBA" id="ARBA00023315"/>
    </source>
</evidence>
<keyword evidence="6 12" id="KW-0276">Fatty acid metabolism</keyword>
<keyword evidence="12" id="KW-0963">Cytoplasm</keyword>
<dbReference type="EMBL" id="CP020663">
    <property type="protein sequence ID" value="ATF10489.1"/>
    <property type="molecule type" value="Genomic_DNA"/>
</dbReference>
<evidence type="ECO:0000256" key="12">
    <source>
        <dbReference type="HAMAP-Rule" id="MF_01815"/>
    </source>
</evidence>
<sequence>MFSKILGTGSFLPAQIRSNADLAKMVDTSDEWIIARTGIKERRIAAENESVTTMAYYAACQAIEIAGIDKQDIDLIIIATTSGESAFPAAACDVQAMLGISGCPAFDIAAACSGFVYALSIADQYVKAGMACNALVIGADRLSHTCDPKDRSTIILFGDGAGAVVLGASEEPGVISTHLRADGKFGELLNLKHPARNNARSQVKEDSWLEMAGNDVFKVAVTQLVNIVSETLDANEMDKSEIDWLVPHQANYRIIKATAKKLSISMGHVVITLDKHGNTSAASVPIALDEAVRDGRIQRGQTILLEAFGGGFTWGSALIKF</sequence>
<comment type="subcellular location">
    <subcellularLocation>
        <location evidence="12">Cytoplasm</location>
    </subcellularLocation>
</comment>
<evidence type="ECO:0000256" key="6">
    <source>
        <dbReference type="ARBA" id="ARBA00022832"/>
    </source>
</evidence>
<dbReference type="GO" id="GO:0005737">
    <property type="term" value="C:cytoplasm"/>
    <property type="evidence" value="ECO:0007669"/>
    <property type="project" value="UniProtKB-SubCell"/>
</dbReference>
<comment type="pathway">
    <text evidence="1 12">Lipid metabolism; fatty acid biosynthesis.</text>
</comment>
<evidence type="ECO:0000256" key="2">
    <source>
        <dbReference type="ARBA" id="ARBA00008642"/>
    </source>
</evidence>
<keyword evidence="4 12" id="KW-0444">Lipid biosynthesis</keyword>
<name>A0A291BBT3_9GAMM</name>
<dbReference type="AlphaFoldDB" id="A0A291BBT3"/>
<comment type="domain">
    <text evidence="12">The last Arg residue of the ACP-binding site is essential for the weak association between ACP/AcpP and FabH.</text>
</comment>
<evidence type="ECO:0000256" key="5">
    <source>
        <dbReference type="ARBA" id="ARBA00022679"/>
    </source>
</evidence>
<dbReference type="GO" id="GO:0004315">
    <property type="term" value="F:3-oxoacyl-[acyl-carrier-protein] synthase activity"/>
    <property type="evidence" value="ECO:0007669"/>
    <property type="project" value="InterPro"/>
</dbReference>
<evidence type="ECO:0000256" key="11">
    <source>
        <dbReference type="ARBA" id="ARBA00051096"/>
    </source>
</evidence>
<dbReference type="Pfam" id="PF08545">
    <property type="entry name" value="ACP_syn_III"/>
    <property type="match status" value="1"/>
</dbReference>
<dbReference type="InterPro" id="IPR013751">
    <property type="entry name" value="ACP_syn_III_N"/>
</dbReference>
<accession>A0A291BBT3</accession>
<feature type="region of interest" description="ACP-binding" evidence="12">
    <location>
        <begin position="249"/>
        <end position="253"/>
    </location>
</feature>
<evidence type="ECO:0000256" key="4">
    <source>
        <dbReference type="ARBA" id="ARBA00022516"/>
    </source>
</evidence>
<dbReference type="NCBIfam" id="TIGR00747">
    <property type="entry name" value="fabH"/>
    <property type="match status" value="1"/>
</dbReference>
<dbReference type="GO" id="GO:0033818">
    <property type="term" value="F:beta-ketoacyl-acyl-carrier-protein synthase III activity"/>
    <property type="evidence" value="ECO:0007669"/>
    <property type="project" value="UniProtKB-UniRule"/>
</dbReference>
<evidence type="ECO:0000259" key="13">
    <source>
        <dbReference type="Pfam" id="PF08541"/>
    </source>
</evidence>
<feature type="domain" description="Beta-ketoacyl-[acyl-carrier-protein] synthase III N-terminal" evidence="14">
    <location>
        <begin position="106"/>
        <end position="183"/>
    </location>
</feature>
<evidence type="ECO:0000256" key="1">
    <source>
        <dbReference type="ARBA" id="ARBA00005194"/>
    </source>
</evidence>
<dbReference type="SUPFAM" id="SSF53901">
    <property type="entry name" value="Thiolase-like"/>
    <property type="match status" value="1"/>
</dbReference>
<dbReference type="InterPro" id="IPR013747">
    <property type="entry name" value="ACP_syn_III_C"/>
</dbReference>
<dbReference type="PANTHER" id="PTHR43091:SF1">
    <property type="entry name" value="BETA-KETOACYL-[ACYL-CARRIER-PROTEIN] SYNTHASE III, CHLOROPLASTIC"/>
    <property type="match status" value="1"/>
</dbReference>
<dbReference type="Proteomes" id="UP000218160">
    <property type="component" value="Chromosome 2"/>
</dbReference>
<dbReference type="GO" id="GO:0006633">
    <property type="term" value="P:fatty acid biosynthetic process"/>
    <property type="evidence" value="ECO:0007669"/>
    <property type="project" value="UniProtKB-UniRule"/>
</dbReference>
<feature type="active site" evidence="12">
    <location>
        <position position="278"/>
    </location>
</feature>
<dbReference type="RefSeq" id="WP_096619942.1">
    <property type="nucleotide sequence ID" value="NZ_CP020663.1"/>
</dbReference>
<keyword evidence="9 12" id="KW-0511">Multifunctional enzyme</keyword>
<keyword evidence="7 12" id="KW-0443">Lipid metabolism</keyword>
<evidence type="ECO:0000256" key="8">
    <source>
        <dbReference type="ARBA" id="ARBA00023160"/>
    </source>
</evidence>
<reference evidence="16" key="1">
    <citation type="submission" date="2017-04" db="EMBL/GenBank/DDBJ databases">
        <title>Genome evolution of the luminous symbionts of deep sea anglerfish.</title>
        <authorList>
            <person name="Hendry T.A."/>
        </authorList>
    </citation>
    <scope>NUCLEOTIDE SEQUENCE [LARGE SCALE GENOMIC DNA]</scope>
</reference>
<feature type="active site" evidence="12">
    <location>
        <position position="112"/>
    </location>
</feature>
<keyword evidence="5 12" id="KW-0808">Transferase</keyword>
<dbReference type="CDD" id="cd00830">
    <property type="entry name" value="KAS_III"/>
    <property type="match status" value="1"/>
</dbReference>
<dbReference type="HAMAP" id="MF_01815">
    <property type="entry name" value="FabH"/>
    <property type="match status" value="1"/>
</dbReference>
<dbReference type="OrthoDB" id="9815506at2"/>
<dbReference type="InterPro" id="IPR016039">
    <property type="entry name" value="Thiolase-like"/>
</dbReference>
<organism evidence="15 16">
    <name type="scientific">Candidatus Enterovibrio altilux</name>
    <dbReference type="NCBI Taxonomy" id="1927128"/>
    <lineage>
        <taxon>Bacteria</taxon>
        <taxon>Pseudomonadati</taxon>
        <taxon>Pseudomonadota</taxon>
        <taxon>Gammaproteobacteria</taxon>
        <taxon>Vibrionales</taxon>
        <taxon>Vibrionaceae</taxon>
        <taxon>Enterovibrio</taxon>
    </lineage>
</organism>
<proteinExistence type="inferred from homology"/>